<dbReference type="Pfam" id="PF01425">
    <property type="entry name" value="Amidase"/>
    <property type="match status" value="2"/>
</dbReference>
<name>A0AAJ0CND1_9HYPO</name>
<dbReference type="InterPro" id="IPR023631">
    <property type="entry name" value="Amidase_dom"/>
</dbReference>
<dbReference type="EMBL" id="JASWJB010000106">
    <property type="protein sequence ID" value="KAK2597377.1"/>
    <property type="molecule type" value="Genomic_DNA"/>
</dbReference>
<evidence type="ECO:0000313" key="3">
    <source>
        <dbReference type="Proteomes" id="UP001251528"/>
    </source>
</evidence>
<proteinExistence type="predicted"/>
<comment type="caution">
    <text evidence="2">The sequence shown here is derived from an EMBL/GenBank/DDBJ whole genome shotgun (WGS) entry which is preliminary data.</text>
</comment>
<dbReference type="PANTHER" id="PTHR42678:SF34">
    <property type="entry name" value="OS04G0183300 PROTEIN"/>
    <property type="match status" value="1"/>
</dbReference>
<dbReference type="AlphaFoldDB" id="A0AAJ0CND1"/>
<dbReference type="InterPro" id="IPR036928">
    <property type="entry name" value="AS_sf"/>
</dbReference>
<reference evidence="2" key="1">
    <citation type="submission" date="2023-06" db="EMBL/GenBank/DDBJ databases">
        <title>Conoideocrella luteorostrata (Hypocreales: Clavicipitaceae), a potential biocontrol fungus for elongate hemlock scale in United States Christmas tree production areas.</title>
        <authorList>
            <person name="Barrett H."/>
            <person name="Lovett B."/>
            <person name="Macias A.M."/>
            <person name="Stajich J.E."/>
            <person name="Kasson M.T."/>
        </authorList>
    </citation>
    <scope>NUCLEOTIDE SEQUENCE</scope>
    <source>
        <strain evidence="2">ARSEF 14590</strain>
    </source>
</reference>
<dbReference type="Gene3D" id="3.90.1300.10">
    <property type="entry name" value="Amidase signature (AS) domain"/>
    <property type="match status" value="3"/>
</dbReference>
<dbReference type="Proteomes" id="UP001251528">
    <property type="component" value="Unassembled WGS sequence"/>
</dbReference>
<sequence>MTTSINPLNATASDLQAELASSSVTSRQLVKLYLNQIARYNGYLKAVIAVAPEELLDETAARLDEERAKGNVRGPLHGVPILVKDNIATSPEMELPTTCGSLALEGMSLVQNPGGSSSGSAVAVSAGMSPFSIGTETMGSLIMPSDRSALYTIKPTLKKIPQDGIIPVTLEADSADGGYKSAVTGSWGDIRIGYLDPQKWLFPTEIVKYEKDATDQMLRDWNSAYEKLKYVVKVMKPVTLISIDEATEGGKMDIWDAFHTTFGNLLEDYLQSVDNCKVKTLKELIEFNKEHAAQELPPSADNQAGLIRALNAAMEPEQYRQLIDSARNRCGKRGIDKVLEENGVDIILGPGDGPMFIIAGTAGYPVASLPLGYLDYNGRPFGMQITARAHEEALLIQAQSAWEATFPKREPPPLDEIVLSGSSKVLGSD</sequence>
<feature type="domain" description="Amidase" evidence="1">
    <location>
        <begin position="111"/>
        <end position="173"/>
    </location>
</feature>
<dbReference type="SUPFAM" id="SSF75304">
    <property type="entry name" value="Amidase signature (AS) enzymes"/>
    <property type="match status" value="1"/>
</dbReference>
<keyword evidence="3" id="KW-1185">Reference proteome</keyword>
<feature type="domain" description="Amidase" evidence="1">
    <location>
        <begin position="29"/>
        <end position="106"/>
    </location>
</feature>
<protein>
    <recommendedName>
        <fullName evidence="1">Amidase domain-containing protein</fullName>
    </recommendedName>
</protein>
<gene>
    <name evidence="2" type="ORF">QQS21_006001</name>
</gene>
<dbReference type="PANTHER" id="PTHR42678">
    <property type="entry name" value="AMIDASE"/>
    <property type="match status" value="1"/>
</dbReference>
<evidence type="ECO:0000313" key="2">
    <source>
        <dbReference type="EMBL" id="KAK2597377.1"/>
    </source>
</evidence>
<accession>A0AAJ0CND1</accession>
<evidence type="ECO:0000259" key="1">
    <source>
        <dbReference type="Pfam" id="PF01425"/>
    </source>
</evidence>
<organism evidence="2 3">
    <name type="scientific">Conoideocrella luteorostrata</name>
    <dbReference type="NCBI Taxonomy" id="1105319"/>
    <lineage>
        <taxon>Eukaryota</taxon>
        <taxon>Fungi</taxon>
        <taxon>Dikarya</taxon>
        <taxon>Ascomycota</taxon>
        <taxon>Pezizomycotina</taxon>
        <taxon>Sordariomycetes</taxon>
        <taxon>Hypocreomycetidae</taxon>
        <taxon>Hypocreales</taxon>
        <taxon>Clavicipitaceae</taxon>
        <taxon>Conoideocrella</taxon>
    </lineage>
</organism>